<name>A0ABM2WWE9_MESAU</name>
<feature type="region of interest" description="Disordered" evidence="1">
    <location>
        <begin position="40"/>
        <end position="97"/>
    </location>
</feature>
<feature type="compositionally biased region" description="Acidic residues" evidence="1">
    <location>
        <begin position="163"/>
        <end position="172"/>
    </location>
</feature>
<protein>
    <submittedName>
        <fullName evidence="3">Uncharacterized protein LOC121136314</fullName>
    </submittedName>
</protein>
<evidence type="ECO:0000313" key="2">
    <source>
        <dbReference type="Proteomes" id="UP000886700"/>
    </source>
</evidence>
<feature type="region of interest" description="Disordered" evidence="1">
    <location>
        <begin position="126"/>
        <end position="145"/>
    </location>
</feature>
<feature type="region of interest" description="Disordered" evidence="1">
    <location>
        <begin position="188"/>
        <end position="215"/>
    </location>
</feature>
<reference evidence="3" key="1">
    <citation type="submission" date="2025-08" db="UniProtKB">
        <authorList>
            <consortium name="RefSeq"/>
        </authorList>
    </citation>
    <scope>IDENTIFICATION</scope>
    <source>
        <tissue evidence="3">Liver</tissue>
    </source>
</reference>
<feature type="compositionally biased region" description="Low complexity" evidence="1">
    <location>
        <begin position="83"/>
        <end position="96"/>
    </location>
</feature>
<accession>A0ABM2WWE9</accession>
<evidence type="ECO:0000256" key="1">
    <source>
        <dbReference type="SAM" id="MobiDB-lite"/>
    </source>
</evidence>
<feature type="compositionally biased region" description="Polar residues" evidence="1">
    <location>
        <begin position="255"/>
        <end position="266"/>
    </location>
</feature>
<sequence>MAEETLGLIEKNRLNDAPTKINVISGRKRGGNILGEIWHVPKTHSPKSPTGPPTARPTLRRARSEPALPTFVASEDTKTQEVSKVTKSKSSSRSSSPDLYKLLDMSWPWNSAPRVSPVSAYIKNKTTEDTDSTASSDDSDTSEDYLSCLTDTSAYDNSAPHDAEEDESEETSSDTMLSFTPLEGLWFRADSSTGRPGPQQGAEVPASISTSGVLKKTDAQCSERAHDTIDILDAPQCENTGYENDNEIQVEESPPISNKDQSQEVATASKKKHRRGWKEVRRQICHLFSSLFCCLLTPKAEDTVPRSEEQAWVHGS</sequence>
<dbReference type="GeneID" id="121136314"/>
<dbReference type="Proteomes" id="UP000886700">
    <property type="component" value="Unplaced"/>
</dbReference>
<evidence type="ECO:0000313" key="3">
    <source>
        <dbReference type="RefSeq" id="XP_040592575.1"/>
    </source>
</evidence>
<feature type="region of interest" description="Disordered" evidence="1">
    <location>
        <begin position="248"/>
        <end position="273"/>
    </location>
</feature>
<gene>
    <name evidence="3" type="primary">LOC121136314</name>
</gene>
<feature type="region of interest" description="Disordered" evidence="1">
    <location>
        <begin position="152"/>
        <end position="176"/>
    </location>
</feature>
<proteinExistence type="predicted"/>
<keyword evidence="2" id="KW-1185">Reference proteome</keyword>
<dbReference type="RefSeq" id="XP_040592575.1">
    <property type="nucleotide sequence ID" value="XM_040736641.1"/>
</dbReference>
<organism evidence="2 3">
    <name type="scientific">Mesocricetus auratus</name>
    <name type="common">Golden hamster</name>
    <dbReference type="NCBI Taxonomy" id="10036"/>
    <lineage>
        <taxon>Eukaryota</taxon>
        <taxon>Metazoa</taxon>
        <taxon>Chordata</taxon>
        <taxon>Craniata</taxon>
        <taxon>Vertebrata</taxon>
        <taxon>Euteleostomi</taxon>
        <taxon>Mammalia</taxon>
        <taxon>Eutheria</taxon>
        <taxon>Euarchontoglires</taxon>
        <taxon>Glires</taxon>
        <taxon>Rodentia</taxon>
        <taxon>Myomorpha</taxon>
        <taxon>Muroidea</taxon>
        <taxon>Cricetidae</taxon>
        <taxon>Cricetinae</taxon>
        <taxon>Mesocricetus</taxon>
    </lineage>
</organism>